<accession>A0A0G0DDG0</accession>
<reference evidence="1 2" key="1">
    <citation type="journal article" date="2015" name="Nature">
        <title>rRNA introns, odd ribosomes, and small enigmatic genomes across a large radiation of phyla.</title>
        <authorList>
            <person name="Brown C.T."/>
            <person name="Hug L.A."/>
            <person name="Thomas B.C."/>
            <person name="Sharon I."/>
            <person name="Castelle C.J."/>
            <person name="Singh A."/>
            <person name="Wilkins M.J."/>
            <person name="Williams K.H."/>
            <person name="Banfield J.F."/>
        </authorList>
    </citation>
    <scope>NUCLEOTIDE SEQUENCE [LARGE SCALE GENOMIC DNA]</scope>
</reference>
<dbReference type="AlphaFoldDB" id="A0A0G0DDG0"/>
<comment type="caution">
    <text evidence="1">The sequence shown here is derived from an EMBL/GenBank/DDBJ whole genome shotgun (WGS) entry which is preliminary data.</text>
</comment>
<sequence>MAIKERLISAFRNFTPLKAFFKSYDREEAYLKSPRITLRPNEPSTLIKSNRERPEECVLFVNNSEVTKNSPLIVFPEVDKCMFLVGHKGSVNFFGHLSPETVTDGQEREVNKISDAIKLIDEQEGEVEIYYINRSGNYEIIPEEVKTVSELLAKSGLRVAERQLDERLLRKSFAFDLNEKKLKVINNYSSVSTSPKVIGAFFTKPISAIE</sequence>
<name>A0A0G0DDG0_9BACT</name>
<gene>
    <name evidence="1" type="ORF">UR89_C0016G0005</name>
</gene>
<organism evidence="1 2">
    <name type="scientific">Candidatus Roizmanbacteria bacterium GW2011_GWA2_35_8</name>
    <dbReference type="NCBI Taxonomy" id="1618479"/>
    <lineage>
        <taxon>Bacteria</taxon>
        <taxon>Candidatus Roizmaniibacteriota</taxon>
    </lineage>
</organism>
<dbReference type="Proteomes" id="UP000034536">
    <property type="component" value="Unassembled WGS sequence"/>
</dbReference>
<evidence type="ECO:0000313" key="2">
    <source>
        <dbReference type="Proteomes" id="UP000034536"/>
    </source>
</evidence>
<protein>
    <submittedName>
        <fullName evidence="1">Uncharacterized protein</fullName>
    </submittedName>
</protein>
<evidence type="ECO:0000313" key="1">
    <source>
        <dbReference type="EMBL" id="KKP86676.1"/>
    </source>
</evidence>
<dbReference type="EMBL" id="LBQX01000016">
    <property type="protein sequence ID" value="KKP86676.1"/>
    <property type="molecule type" value="Genomic_DNA"/>
</dbReference>
<proteinExistence type="predicted"/>